<protein>
    <recommendedName>
        <fullName evidence="4">NF038105 family protein</fullName>
    </recommendedName>
</protein>
<dbReference type="AlphaFoldDB" id="A0A150I256"/>
<name>A0A150I256_9GAMM</name>
<dbReference type="EMBL" id="JRUE01000068">
    <property type="protein sequence ID" value="KXZ73319.1"/>
    <property type="molecule type" value="Genomic_DNA"/>
</dbReference>
<proteinExistence type="predicted"/>
<comment type="caution">
    <text evidence="2">The sequence shown here is derived from an EMBL/GenBank/DDBJ whole genome shotgun (WGS) entry which is preliminary data.</text>
</comment>
<evidence type="ECO:0000256" key="1">
    <source>
        <dbReference type="SAM" id="MobiDB-lite"/>
    </source>
</evidence>
<accession>A0A150I256</accession>
<sequence length="64" mass="7454">MSTKNFDATPTPSEPISLEKISKENVQEAWKEYESKPEYKEFNKHDMIESMQPSDKKDDAESQT</sequence>
<dbReference type="Proteomes" id="UP000075680">
    <property type="component" value="Unassembled WGS sequence"/>
</dbReference>
<evidence type="ECO:0000313" key="3">
    <source>
        <dbReference type="Proteomes" id="UP000075680"/>
    </source>
</evidence>
<dbReference type="NCBIfam" id="NF038105">
    <property type="entry name" value="acin_NF038105"/>
    <property type="match status" value="1"/>
</dbReference>
<feature type="region of interest" description="Disordered" evidence="1">
    <location>
        <begin position="1"/>
        <end position="21"/>
    </location>
</feature>
<dbReference type="InterPro" id="IPR049846">
    <property type="entry name" value="NF038105-like"/>
</dbReference>
<accession>A0A137Y9K2</accession>
<evidence type="ECO:0000313" key="2">
    <source>
        <dbReference type="EMBL" id="KXZ73319.1"/>
    </source>
</evidence>
<reference evidence="2 3" key="1">
    <citation type="journal article" date="2016" name="Sci. Rep.">
        <title>Genomic and phenotypic characterization of the species Acinetobacter venetianus.</title>
        <authorList>
            <person name="Fondi M."/>
            <person name="Maida I."/>
            <person name="Perrin E."/>
            <person name="Orlandini V."/>
            <person name="La Torre L."/>
            <person name="Bosi E."/>
            <person name="Negroni A."/>
            <person name="Zanaroli G."/>
            <person name="Fava F."/>
            <person name="Decorosi F."/>
            <person name="Giovannetti L."/>
            <person name="Viti C."/>
            <person name="Vaneechoutte M."/>
            <person name="Dijkshoorn L."/>
            <person name="Fani R."/>
        </authorList>
    </citation>
    <scope>NUCLEOTIDE SEQUENCE [LARGE SCALE GENOMIC DNA]</scope>
    <source>
        <strain evidence="2 3">LUH5627</strain>
    </source>
</reference>
<dbReference type="PATRIC" id="fig|52133.18.peg.744"/>
<dbReference type="RefSeq" id="WP_007481521.1">
    <property type="nucleotide sequence ID" value="NZ_CAXGOK010000022.1"/>
</dbReference>
<organism evidence="2 3">
    <name type="scientific">Acinetobacter venetianus</name>
    <dbReference type="NCBI Taxonomy" id="52133"/>
    <lineage>
        <taxon>Bacteria</taxon>
        <taxon>Pseudomonadati</taxon>
        <taxon>Pseudomonadota</taxon>
        <taxon>Gammaproteobacteria</taxon>
        <taxon>Moraxellales</taxon>
        <taxon>Moraxellaceae</taxon>
        <taxon>Acinetobacter</taxon>
    </lineage>
</organism>
<evidence type="ECO:0008006" key="4">
    <source>
        <dbReference type="Google" id="ProtNLM"/>
    </source>
</evidence>
<feature type="compositionally biased region" description="Polar residues" evidence="1">
    <location>
        <begin position="1"/>
        <end position="11"/>
    </location>
</feature>
<feature type="region of interest" description="Disordered" evidence="1">
    <location>
        <begin position="38"/>
        <end position="64"/>
    </location>
</feature>
<gene>
    <name evidence="2" type="ORF">AVENLUH5627_00714</name>
</gene>